<feature type="transmembrane region" description="Helical" evidence="1">
    <location>
        <begin position="118"/>
        <end position="138"/>
    </location>
</feature>
<keyword evidence="1" id="KW-0472">Membrane</keyword>
<name>A0ABS0AQ67_9GAMM</name>
<proteinExistence type="predicted"/>
<organism evidence="2 3">
    <name type="scientific">Alloalcanivorax profundimaris</name>
    <dbReference type="NCBI Taxonomy" id="2735259"/>
    <lineage>
        <taxon>Bacteria</taxon>
        <taxon>Pseudomonadati</taxon>
        <taxon>Pseudomonadota</taxon>
        <taxon>Gammaproteobacteria</taxon>
        <taxon>Oceanospirillales</taxon>
        <taxon>Alcanivoracaceae</taxon>
        <taxon>Alloalcanivorax</taxon>
    </lineage>
</organism>
<keyword evidence="1" id="KW-1133">Transmembrane helix</keyword>
<dbReference type="PANTHER" id="PTHR34980">
    <property type="entry name" value="INNER MEMBRANE PROTEIN-RELATED-RELATED"/>
    <property type="match status" value="1"/>
</dbReference>
<keyword evidence="1" id="KW-0812">Transmembrane</keyword>
<evidence type="ECO:0000313" key="3">
    <source>
        <dbReference type="Proteomes" id="UP000662703"/>
    </source>
</evidence>
<accession>A0ABS0AQ67</accession>
<dbReference type="InterPro" id="IPR008523">
    <property type="entry name" value="DUF805"/>
</dbReference>
<dbReference type="PANTHER" id="PTHR34980:SF3">
    <property type="entry name" value="BLR8105 PROTEIN"/>
    <property type="match status" value="1"/>
</dbReference>
<dbReference type="Proteomes" id="UP000662703">
    <property type="component" value="Unassembled WGS sequence"/>
</dbReference>
<dbReference type="EMBL" id="ARXX01000007">
    <property type="protein sequence ID" value="MBF5055405.1"/>
    <property type="molecule type" value="Genomic_DNA"/>
</dbReference>
<gene>
    <name evidence="2" type="ORF">Y5W_00699</name>
</gene>
<comment type="caution">
    <text evidence="2">The sequence shown here is derived from an EMBL/GenBank/DDBJ whole genome shotgun (WGS) entry which is preliminary data.</text>
</comment>
<evidence type="ECO:0000313" key="2">
    <source>
        <dbReference type="EMBL" id="MBF5055405.1"/>
    </source>
</evidence>
<sequence>MFNDQQGINPMNQPYQAPEASLGAGSEETYQPKLFQTSGRLGRARYFVYVMALTMITYFAMGLVMAVGFGSASPGSGPGGLFIGLMLLVMAPVGIFTTVMSIIYGIRRLNDLNMSGWMILLMFVPIANFVIAIMLLFVPGSKVANKYGPKPAPNGNGVIVALVVLLLLFVGGFVGMGAMVGSMSQGMNSPGMYQMDGY</sequence>
<keyword evidence="3" id="KW-1185">Reference proteome</keyword>
<protein>
    <submittedName>
        <fullName evidence="2">DNA translocase FtsK</fullName>
    </submittedName>
</protein>
<feature type="transmembrane region" description="Helical" evidence="1">
    <location>
        <begin position="46"/>
        <end position="69"/>
    </location>
</feature>
<evidence type="ECO:0000256" key="1">
    <source>
        <dbReference type="SAM" id="Phobius"/>
    </source>
</evidence>
<feature type="transmembrane region" description="Helical" evidence="1">
    <location>
        <begin position="81"/>
        <end position="106"/>
    </location>
</feature>
<dbReference type="Pfam" id="PF05656">
    <property type="entry name" value="DUF805"/>
    <property type="match status" value="1"/>
</dbReference>
<reference evidence="2 3" key="1">
    <citation type="submission" date="2012-09" db="EMBL/GenBank/DDBJ databases">
        <title>Genome Sequence of alkane-degrading Bacterium Alcanivorax sp. 521-1.</title>
        <authorList>
            <person name="Lai Q."/>
            <person name="Shao Z."/>
        </authorList>
    </citation>
    <scope>NUCLEOTIDE SEQUENCE [LARGE SCALE GENOMIC DNA]</scope>
    <source>
        <strain evidence="2 3">521-1</strain>
    </source>
</reference>
<feature type="transmembrane region" description="Helical" evidence="1">
    <location>
        <begin position="158"/>
        <end position="180"/>
    </location>
</feature>